<protein>
    <submittedName>
        <fullName evidence="1">Uncharacterized protein</fullName>
    </submittedName>
</protein>
<gene>
    <name evidence="1" type="ORF">K1I37_15315</name>
</gene>
<proteinExistence type="predicted"/>
<organism evidence="1 2">
    <name type="scientific">Alicyclobacillus acidoterrestris (strain ATCC 49025 / DSM 3922 / CIP 106132 / NCIMB 13137 / GD3B)</name>
    <dbReference type="NCBI Taxonomy" id="1356854"/>
    <lineage>
        <taxon>Bacteria</taxon>
        <taxon>Bacillati</taxon>
        <taxon>Bacillota</taxon>
        <taxon>Bacilli</taxon>
        <taxon>Bacillales</taxon>
        <taxon>Alicyclobacillaceae</taxon>
        <taxon>Alicyclobacillus</taxon>
    </lineage>
</organism>
<accession>T0C3R8</accession>
<name>T0C3R8_ALIAG</name>
<keyword evidence="2" id="KW-1185">Reference proteome</keyword>
<reference evidence="2" key="1">
    <citation type="journal article" date="2022" name="G3 (Bethesda)">
        <title>Unveiling the complete genome sequence of Alicyclobacillus acidoterrestris DSM 3922T, a taint-producing strain.</title>
        <authorList>
            <person name="Leonardo I.C."/>
            <person name="Barreto Crespo M.T."/>
            <person name="Gaspar F.B."/>
        </authorList>
    </citation>
    <scope>NUCLEOTIDE SEQUENCE [LARGE SCALE GENOMIC DNA]</scope>
    <source>
        <strain evidence="2">DSM 3922</strain>
    </source>
</reference>
<evidence type="ECO:0000313" key="2">
    <source>
        <dbReference type="Proteomes" id="UP000829401"/>
    </source>
</evidence>
<accession>A0A9E6ZJP6</accession>
<sequence>MKLPALFRLDADATNVSRTKVYEVKAKHFLVDLAEDAEVFVKQGFALVSEGEAAIKQFTGLDSTSTQSAVETAKKTTTTRRTK</sequence>
<dbReference type="RefSeq" id="WP_021296068.1">
    <property type="nucleotide sequence ID" value="NZ_AURB01000124.1"/>
</dbReference>
<dbReference type="AlphaFoldDB" id="T0C3R8"/>
<dbReference type="KEGG" id="aaco:K1I37_15315"/>
<dbReference type="STRING" id="1356854.N007_05115"/>
<dbReference type="Proteomes" id="UP000829401">
    <property type="component" value="Chromosome"/>
</dbReference>
<dbReference type="EMBL" id="CP080467">
    <property type="protein sequence ID" value="UNO48041.1"/>
    <property type="molecule type" value="Genomic_DNA"/>
</dbReference>
<evidence type="ECO:0000313" key="1">
    <source>
        <dbReference type="EMBL" id="UNO48041.1"/>
    </source>
</evidence>